<reference evidence="1 2" key="1">
    <citation type="journal article" date="2007" name="PLoS Biol.">
        <title>Evolution of symbiotic bacteria in the distal human intestine.</title>
        <authorList>
            <person name="Xu J."/>
            <person name="Mahowald M.A."/>
            <person name="Ley R.E."/>
            <person name="Lozupone C.A."/>
            <person name="Hamady M."/>
            <person name="Martens E.C."/>
            <person name="Henrissat B."/>
            <person name="Coutinho P.M."/>
            <person name="Minx P."/>
            <person name="Latreille P."/>
            <person name="Cordum H."/>
            <person name="Van Brunt A."/>
            <person name="Kim K."/>
            <person name="Fulton R.S."/>
            <person name="Fulton L.A."/>
            <person name="Clifton S.W."/>
            <person name="Wilson R.K."/>
            <person name="Knight R.D."/>
            <person name="Gordon J.I."/>
        </authorList>
    </citation>
    <scope>NUCLEOTIDE SEQUENCE [LARGE SCALE GENOMIC DNA]</scope>
    <source>
        <strain evidence="2">ATCC 8503 / DSM 20701 / CIP 104284 / JCM 5825 / NCTC 11152</strain>
    </source>
</reference>
<dbReference type="PaxDb" id="435591-BDI_2013"/>
<dbReference type="Proteomes" id="UP000000566">
    <property type="component" value="Chromosome"/>
</dbReference>
<dbReference type="AlphaFoldDB" id="A6LDI4"/>
<accession>A6LDI4</accession>
<sequence length="129" mass="14783">MTAHLQNSMFVKHSQKQGAAICFAVGFNDVVSENAITLTFCLKIRDYDDRAFLRIEEIGSALCSNYPFYPVFLHEYLCWETKVMGLGNAKASVRQRYRMCLAIHTVGIGYATYRNGRCIRMKSTFLLHK</sequence>
<gene>
    <name evidence="1" type="ordered locus">BDI_2013</name>
</gene>
<proteinExistence type="predicted"/>
<evidence type="ECO:0000313" key="2">
    <source>
        <dbReference type="Proteomes" id="UP000000566"/>
    </source>
</evidence>
<dbReference type="EMBL" id="CP000140">
    <property type="protein sequence ID" value="ABR43748.1"/>
    <property type="molecule type" value="Genomic_DNA"/>
</dbReference>
<keyword evidence="2" id="KW-1185">Reference proteome</keyword>
<evidence type="ECO:0000313" key="1">
    <source>
        <dbReference type="EMBL" id="ABR43748.1"/>
    </source>
</evidence>
<protein>
    <submittedName>
        <fullName evidence="1">Uncharacterized protein</fullName>
    </submittedName>
</protein>
<dbReference type="HOGENOM" id="CLU_1990493_0_0_10"/>
<organism evidence="1 2">
    <name type="scientific">Parabacteroides distasonis (strain ATCC 8503 / DSM 20701 / CIP 104284 / JCM 5825 / NCTC 11152)</name>
    <dbReference type="NCBI Taxonomy" id="435591"/>
    <lineage>
        <taxon>Bacteria</taxon>
        <taxon>Pseudomonadati</taxon>
        <taxon>Bacteroidota</taxon>
        <taxon>Bacteroidia</taxon>
        <taxon>Bacteroidales</taxon>
        <taxon>Tannerellaceae</taxon>
        <taxon>Parabacteroides</taxon>
    </lineage>
</organism>
<name>A6LDI4_PARD8</name>
<dbReference type="KEGG" id="pdi:BDI_2013"/>